<feature type="compositionally biased region" description="Low complexity" evidence="1">
    <location>
        <begin position="217"/>
        <end position="247"/>
    </location>
</feature>
<feature type="compositionally biased region" description="Polar residues" evidence="1">
    <location>
        <begin position="350"/>
        <end position="365"/>
    </location>
</feature>
<proteinExistence type="predicted"/>
<feature type="region of interest" description="Disordered" evidence="1">
    <location>
        <begin position="210"/>
        <end position="280"/>
    </location>
</feature>
<organism evidence="2 3">
    <name type="scientific">Gracilariopsis chorda</name>
    <dbReference type="NCBI Taxonomy" id="448386"/>
    <lineage>
        <taxon>Eukaryota</taxon>
        <taxon>Rhodophyta</taxon>
        <taxon>Florideophyceae</taxon>
        <taxon>Rhodymeniophycidae</taxon>
        <taxon>Gracilariales</taxon>
        <taxon>Gracilariaceae</taxon>
        <taxon>Gracilariopsis</taxon>
    </lineage>
</organism>
<evidence type="ECO:0000313" key="3">
    <source>
        <dbReference type="Proteomes" id="UP000247409"/>
    </source>
</evidence>
<keyword evidence="3" id="KW-1185">Reference proteome</keyword>
<name>A0A2V3IFE0_9FLOR</name>
<feature type="region of interest" description="Disordered" evidence="1">
    <location>
        <begin position="347"/>
        <end position="375"/>
    </location>
</feature>
<feature type="compositionally biased region" description="Basic and acidic residues" evidence="1">
    <location>
        <begin position="312"/>
        <end position="322"/>
    </location>
</feature>
<gene>
    <name evidence="2" type="ORF">BWQ96_09504</name>
</gene>
<feature type="region of interest" description="Disordered" evidence="1">
    <location>
        <begin position="301"/>
        <end position="322"/>
    </location>
</feature>
<protein>
    <submittedName>
        <fullName evidence="2">Uncharacterized protein</fullName>
    </submittedName>
</protein>
<accession>A0A2V3IFE0</accession>
<evidence type="ECO:0000313" key="2">
    <source>
        <dbReference type="EMBL" id="PXF40794.1"/>
    </source>
</evidence>
<dbReference type="Proteomes" id="UP000247409">
    <property type="component" value="Unassembled WGS sequence"/>
</dbReference>
<feature type="region of interest" description="Disordered" evidence="1">
    <location>
        <begin position="91"/>
        <end position="113"/>
    </location>
</feature>
<evidence type="ECO:0000256" key="1">
    <source>
        <dbReference type="SAM" id="MobiDB-lite"/>
    </source>
</evidence>
<dbReference type="EMBL" id="NBIV01000260">
    <property type="protein sequence ID" value="PXF40794.1"/>
    <property type="molecule type" value="Genomic_DNA"/>
</dbReference>
<dbReference type="AlphaFoldDB" id="A0A2V3IFE0"/>
<comment type="caution">
    <text evidence="2">The sequence shown here is derived from an EMBL/GenBank/DDBJ whole genome shotgun (WGS) entry which is preliminary data.</text>
</comment>
<sequence length="394" mass="43953">MRSPPPPALKNVMVARPGANPGVVARRDNLLTTAVFAAEESHEPRSSRPLSVLARVQRRVSRWGDSLRRRTRQERRVPRHLVQSHHVAFDRNGNAAQPPPAPPQSESTSSNLSDALASQVLLHRERILRMEREKKERDVTSLTFDDIDEDDHHDERAVSSLREPWSRRVRQVGAREDDDTLLMLPRLSSISFSAAGEPVAVEPAKVRQLPRLSGLMPTRASPRSPSSPVASGSPVSSTSRSASTASSGRKRAAKPQPVQTPDKHHPNPFAANSPHPAMYRLPTALNNRDVEREMQQAIVEVASEGGSEADTDSPRPRSPCERRIPGFNFDVTNGRVMSDVHHEMRIPRSQPFTRRANSSLYATTTESEEDEVDAHQQIDDSFEHVEERPFFSKP</sequence>
<reference evidence="2 3" key="1">
    <citation type="journal article" date="2018" name="Mol. Biol. Evol.">
        <title>Analysis of the draft genome of the red seaweed Gracilariopsis chorda provides insights into genome size evolution in Rhodophyta.</title>
        <authorList>
            <person name="Lee J."/>
            <person name="Yang E.C."/>
            <person name="Graf L."/>
            <person name="Yang J.H."/>
            <person name="Qiu H."/>
            <person name="Zel Zion U."/>
            <person name="Chan C.X."/>
            <person name="Stephens T.G."/>
            <person name="Weber A.P.M."/>
            <person name="Boo G.H."/>
            <person name="Boo S.M."/>
            <person name="Kim K.M."/>
            <person name="Shin Y."/>
            <person name="Jung M."/>
            <person name="Lee S.J."/>
            <person name="Yim H.S."/>
            <person name="Lee J.H."/>
            <person name="Bhattacharya D."/>
            <person name="Yoon H.S."/>
        </authorList>
    </citation>
    <scope>NUCLEOTIDE SEQUENCE [LARGE SCALE GENOMIC DNA]</scope>
    <source>
        <strain evidence="2 3">SKKU-2015</strain>
        <tissue evidence="2">Whole body</tissue>
    </source>
</reference>